<evidence type="ECO:0000259" key="9">
    <source>
        <dbReference type="Pfam" id="PF00905"/>
    </source>
</evidence>
<evidence type="ECO:0000313" key="11">
    <source>
        <dbReference type="Proteomes" id="UP000837932"/>
    </source>
</evidence>
<evidence type="ECO:0000256" key="3">
    <source>
        <dbReference type="ARBA" id="ARBA00012865"/>
    </source>
</evidence>
<evidence type="ECO:0000256" key="4">
    <source>
        <dbReference type="ARBA" id="ARBA00022729"/>
    </source>
</evidence>
<evidence type="ECO:0000256" key="1">
    <source>
        <dbReference type="ARBA" id="ARBA00001526"/>
    </source>
</evidence>
<dbReference type="InterPro" id="IPR001460">
    <property type="entry name" value="PCN-bd_Tpept"/>
</dbReference>
<evidence type="ECO:0000256" key="5">
    <source>
        <dbReference type="ARBA" id="ARBA00022801"/>
    </source>
</evidence>
<dbReference type="InterPro" id="IPR050515">
    <property type="entry name" value="Beta-lactam/transpept"/>
</dbReference>
<evidence type="ECO:0000256" key="6">
    <source>
        <dbReference type="ARBA" id="ARBA00023251"/>
    </source>
</evidence>
<dbReference type="NCBIfam" id="NF012161">
    <property type="entry name" value="bla_class_D_main"/>
    <property type="match status" value="1"/>
</dbReference>
<keyword evidence="11" id="KW-1185">Reference proteome</keyword>
<dbReference type="EC" id="3.5.2.6" evidence="3 7"/>
<proteinExistence type="inferred from homology"/>
<feature type="signal peptide" evidence="8">
    <location>
        <begin position="1"/>
        <end position="19"/>
    </location>
</feature>
<evidence type="ECO:0000256" key="7">
    <source>
        <dbReference type="RuleBase" id="RU361140"/>
    </source>
</evidence>
<sequence length="266" mass="31022">MKKIFFLGFFLGAFFSISAQELVNFSQYFKEANLEGGFYLYDYQKKAYKITDKADFVRATSPASTFKIPNSLIALEVGAIKDENDVIKWDGEKRWLDSWNKDQTLTEAYKNSTVWFYQELARRIGEKNYNKYLEACNYGNHHIGNDLTTFWLGESSALQISPKNQLEFLIKLHEEKLPFSKRTFEITKRVMIREKTENYTLRAKTGWAQAGGKDIGWFVGYVEKKDNVYFFALRVHKPLDNAMPNSEFVAKRIEITNQILKEMGIL</sequence>
<dbReference type="Gene3D" id="3.40.710.10">
    <property type="entry name" value="DD-peptidase/beta-lactamase superfamily"/>
    <property type="match status" value="1"/>
</dbReference>
<evidence type="ECO:0000256" key="8">
    <source>
        <dbReference type="SAM" id="SignalP"/>
    </source>
</evidence>
<organism evidence="10 11">
    <name type="scientific">Emticicia aquatica</name>
    <dbReference type="NCBI Taxonomy" id="1681835"/>
    <lineage>
        <taxon>Bacteria</taxon>
        <taxon>Pseudomonadati</taxon>
        <taxon>Bacteroidota</taxon>
        <taxon>Cytophagia</taxon>
        <taxon>Cytophagales</taxon>
        <taxon>Leadbetterellaceae</taxon>
        <taxon>Emticicia</taxon>
    </lineage>
</organism>
<keyword evidence="4 8" id="KW-0732">Signal</keyword>
<reference evidence="10" key="1">
    <citation type="submission" date="2021-12" db="EMBL/GenBank/DDBJ databases">
        <authorList>
            <person name="Rodrigo-Torres L."/>
            <person name="Arahal R. D."/>
            <person name="Lucena T."/>
        </authorList>
    </citation>
    <scope>NUCLEOTIDE SEQUENCE</scope>
    <source>
        <strain evidence="10">CECT 8858</strain>
    </source>
</reference>
<dbReference type="Pfam" id="PF00905">
    <property type="entry name" value="Transpeptidase"/>
    <property type="match status" value="1"/>
</dbReference>
<comment type="similarity">
    <text evidence="2 7">Belongs to the class-D beta-lactamase family.</text>
</comment>
<dbReference type="InterPro" id="IPR012338">
    <property type="entry name" value="Beta-lactam/transpept-like"/>
</dbReference>
<dbReference type="EMBL" id="CAKLPY010000002">
    <property type="protein sequence ID" value="CAH0996980.1"/>
    <property type="molecule type" value="Genomic_DNA"/>
</dbReference>
<name>A0ABN8EYT5_9BACT</name>
<accession>A0ABN8EYT5</accession>
<dbReference type="Proteomes" id="UP000837932">
    <property type="component" value="Unassembled WGS sequence"/>
</dbReference>
<feature type="chain" id="PRO_5046572209" description="Beta-lactamase" evidence="8">
    <location>
        <begin position="20"/>
        <end position="266"/>
    </location>
</feature>
<keyword evidence="5 7" id="KW-0378">Hydrolase</keyword>
<dbReference type="PROSITE" id="PS00337">
    <property type="entry name" value="BETA_LACTAMASE_D"/>
    <property type="match status" value="1"/>
</dbReference>
<dbReference type="InterPro" id="IPR002137">
    <property type="entry name" value="Beta-lactam_class-D_AS"/>
</dbReference>
<evidence type="ECO:0000256" key="2">
    <source>
        <dbReference type="ARBA" id="ARBA00007898"/>
    </source>
</evidence>
<dbReference type="RefSeq" id="WP_238807524.1">
    <property type="nucleotide sequence ID" value="NZ_CAKLPY010000002.1"/>
</dbReference>
<feature type="domain" description="Penicillin-binding protein transpeptidase" evidence="9">
    <location>
        <begin position="56"/>
        <end position="243"/>
    </location>
</feature>
<dbReference type="PANTHER" id="PTHR30627">
    <property type="entry name" value="PEPTIDOGLYCAN D,D-TRANSPEPTIDASE"/>
    <property type="match status" value="1"/>
</dbReference>
<gene>
    <name evidence="10" type="primary">ybxI</name>
    <name evidence="10" type="ORF">EMA8858_03116</name>
</gene>
<comment type="catalytic activity">
    <reaction evidence="1 7">
        <text>a beta-lactam + H2O = a substituted beta-amino acid</text>
        <dbReference type="Rhea" id="RHEA:20401"/>
        <dbReference type="ChEBI" id="CHEBI:15377"/>
        <dbReference type="ChEBI" id="CHEBI:35627"/>
        <dbReference type="ChEBI" id="CHEBI:140347"/>
        <dbReference type="EC" id="3.5.2.6"/>
    </reaction>
</comment>
<evidence type="ECO:0000313" key="10">
    <source>
        <dbReference type="EMBL" id="CAH0996980.1"/>
    </source>
</evidence>
<dbReference type="PANTHER" id="PTHR30627:SF6">
    <property type="entry name" value="BETA-LACTAMASE YBXI-RELATED"/>
    <property type="match status" value="1"/>
</dbReference>
<comment type="caution">
    <text evidence="10">The sequence shown here is derived from an EMBL/GenBank/DDBJ whole genome shotgun (WGS) entry which is preliminary data.</text>
</comment>
<keyword evidence="6 7" id="KW-0046">Antibiotic resistance</keyword>
<dbReference type="GO" id="GO:0008800">
    <property type="term" value="F:beta-lactamase activity"/>
    <property type="evidence" value="ECO:0007669"/>
    <property type="project" value="UniProtKB-EC"/>
</dbReference>
<dbReference type="SUPFAM" id="SSF56601">
    <property type="entry name" value="beta-lactamase/transpeptidase-like"/>
    <property type="match status" value="1"/>
</dbReference>
<protein>
    <recommendedName>
        <fullName evidence="3 7">Beta-lactamase</fullName>
        <ecNumber evidence="3 7">3.5.2.6</ecNumber>
    </recommendedName>
</protein>